<dbReference type="GO" id="GO:0022857">
    <property type="term" value="F:transmembrane transporter activity"/>
    <property type="evidence" value="ECO:0007669"/>
    <property type="project" value="InterPro"/>
</dbReference>
<keyword evidence="5 8" id="KW-0812">Transmembrane</keyword>
<evidence type="ECO:0000256" key="7">
    <source>
        <dbReference type="ARBA" id="ARBA00023136"/>
    </source>
</evidence>
<evidence type="ECO:0000256" key="4">
    <source>
        <dbReference type="ARBA" id="ARBA00022475"/>
    </source>
</evidence>
<keyword evidence="10" id="KW-1185">Reference proteome</keyword>
<dbReference type="EMBL" id="FNKK01000002">
    <property type="protein sequence ID" value="SDR15824.1"/>
    <property type="molecule type" value="Genomic_DNA"/>
</dbReference>
<dbReference type="PANTHER" id="PTHR30047">
    <property type="entry name" value="HIGH-AFFINITY CHOLINE TRANSPORT PROTEIN-RELATED"/>
    <property type="match status" value="1"/>
</dbReference>
<evidence type="ECO:0000256" key="2">
    <source>
        <dbReference type="ARBA" id="ARBA00005658"/>
    </source>
</evidence>
<dbReference type="Proteomes" id="UP000217103">
    <property type="component" value="Unassembled WGS sequence"/>
</dbReference>
<feature type="transmembrane region" description="Helical" evidence="8">
    <location>
        <begin position="12"/>
        <end position="30"/>
    </location>
</feature>
<feature type="transmembrane region" description="Helical" evidence="8">
    <location>
        <begin position="348"/>
        <end position="371"/>
    </location>
</feature>
<accession>A0A1H1GRJ6</accession>
<evidence type="ECO:0000256" key="1">
    <source>
        <dbReference type="ARBA" id="ARBA00004651"/>
    </source>
</evidence>
<feature type="transmembrane region" description="Helical" evidence="8">
    <location>
        <begin position="144"/>
        <end position="164"/>
    </location>
</feature>
<dbReference type="OrthoDB" id="9775735at2"/>
<evidence type="ECO:0000256" key="8">
    <source>
        <dbReference type="SAM" id="Phobius"/>
    </source>
</evidence>
<keyword evidence="6 8" id="KW-1133">Transmembrane helix</keyword>
<feature type="transmembrane region" description="Helical" evidence="8">
    <location>
        <begin position="231"/>
        <end position="251"/>
    </location>
</feature>
<dbReference type="InterPro" id="IPR000060">
    <property type="entry name" value="BCCT_transptr"/>
</dbReference>
<gene>
    <name evidence="9" type="ORF">SAMN04489764_3772</name>
</gene>
<dbReference type="GO" id="GO:0005886">
    <property type="term" value="C:plasma membrane"/>
    <property type="evidence" value="ECO:0007669"/>
    <property type="project" value="UniProtKB-SubCell"/>
</dbReference>
<protein>
    <submittedName>
        <fullName evidence="9">Choline/carnitine/betaine transport</fullName>
    </submittedName>
</protein>
<evidence type="ECO:0000313" key="10">
    <source>
        <dbReference type="Proteomes" id="UP000217103"/>
    </source>
</evidence>
<keyword evidence="3" id="KW-0813">Transport</keyword>
<dbReference type="STRING" id="35622.SAMN04489764_3772"/>
<keyword evidence="4" id="KW-1003">Cell membrane</keyword>
<feature type="transmembrane region" description="Helical" evidence="8">
    <location>
        <begin position="90"/>
        <end position="111"/>
    </location>
</feature>
<dbReference type="RefSeq" id="WP_093260583.1">
    <property type="nucleotide sequence ID" value="NZ_FNKK01000002.1"/>
</dbReference>
<dbReference type="AlphaFoldDB" id="A0A1H1GRJ6"/>
<comment type="similarity">
    <text evidence="2">Belongs to the BCCT transporter (TC 2.A.15) family.</text>
</comment>
<feature type="transmembrane region" description="Helical" evidence="8">
    <location>
        <begin position="191"/>
        <end position="211"/>
    </location>
</feature>
<feature type="transmembrane region" description="Helical" evidence="8">
    <location>
        <begin position="50"/>
        <end position="70"/>
    </location>
</feature>
<reference evidence="9 10" key="1">
    <citation type="submission" date="2016-10" db="EMBL/GenBank/DDBJ databases">
        <authorList>
            <person name="de Groot N.N."/>
        </authorList>
    </citation>
    <scope>NUCLEOTIDE SEQUENCE [LARGE SCALE GENOMIC DNA]</scope>
    <source>
        <strain evidence="9 10">DSM 43794</strain>
    </source>
</reference>
<evidence type="ECO:0000256" key="3">
    <source>
        <dbReference type="ARBA" id="ARBA00022448"/>
    </source>
</evidence>
<feature type="transmembrane region" description="Helical" evidence="8">
    <location>
        <begin position="318"/>
        <end position="336"/>
    </location>
</feature>
<evidence type="ECO:0000256" key="6">
    <source>
        <dbReference type="ARBA" id="ARBA00022989"/>
    </source>
</evidence>
<proteinExistence type="inferred from homology"/>
<keyword evidence="7 8" id="KW-0472">Membrane</keyword>
<dbReference type="Pfam" id="PF02028">
    <property type="entry name" value="BCCT"/>
    <property type="match status" value="1"/>
</dbReference>
<feature type="transmembrane region" description="Helical" evidence="8">
    <location>
        <begin position="263"/>
        <end position="283"/>
    </location>
</feature>
<evidence type="ECO:0000313" key="9">
    <source>
        <dbReference type="EMBL" id="SDR15824.1"/>
    </source>
</evidence>
<comment type="subcellular location">
    <subcellularLocation>
        <location evidence="1">Cell membrane</location>
        <topology evidence="1">Multi-pass membrane protein</topology>
    </subcellularLocation>
</comment>
<evidence type="ECO:0000256" key="5">
    <source>
        <dbReference type="ARBA" id="ARBA00022692"/>
    </source>
</evidence>
<dbReference type="NCBIfam" id="TIGR00842">
    <property type="entry name" value="bcct"/>
    <property type="match status" value="1"/>
</dbReference>
<feature type="transmembrane region" description="Helical" evidence="8">
    <location>
        <begin position="399"/>
        <end position="432"/>
    </location>
</feature>
<sequence length="510" mass="54264">MSARGNRAVDRPVLIVSAGLAAAFVLWGVFATDLLVRVTDAALAYLLRVFGWVFVLGTAGIVVFSIGLAVSRFGRVRLGEDTDEPEFRTVSWIAMMFSAGMGIGLMFFGAAEPLSHLSQPPLGQAAPNSRQAAELAMQYSYFHWAIHPWAMYAVVGLALAYSTFRKGRPNLISSTFLPFLGERANRGPGKVLDILAIFATLFGSATSLGLGALQVNGGLGALFGIPGSTPLAIGVIAVLTIGFVISAVTGVHRGIQWLSNTNMVLAAVLLLFLFVVGPTVFILNNFTESVGNYLANLVPMSFQTAAFGGGEWLAEWTIFYWAWWISWTPFVGTFIARISRGRTIREFVVGVILVPSMVSFVWFAILGGTAINVQWTGDTDLAAAAARGPEYALYELLDVFPLFTFTAVLVIVLVALFFVSGADAASVVMGTLTSRGTLEPGTPVVILWGALTGAVAAVLLLAGGVDALDGIQSVLILAAAPFLLVVISMCFSLVRELRREPRTVIAGKAL</sequence>
<feature type="transmembrane region" description="Helical" evidence="8">
    <location>
        <begin position="471"/>
        <end position="494"/>
    </location>
</feature>
<feature type="transmembrane region" description="Helical" evidence="8">
    <location>
        <begin position="444"/>
        <end position="465"/>
    </location>
</feature>
<organism evidence="9 10">
    <name type="scientific">Thermostaphylospora chromogena</name>
    <dbReference type="NCBI Taxonomy" id="35622"/>
    <lineage>
        <taxon>Bacteria</taxon>
        <taxon>Bacillati</taxon>
        <taxon>Actinomycetota</taxon>
        <taxon>Actinomycetes</taxon>
        <taxon>Streptosporangiales</taxon>
        <taxon>Thermomonosporaceae</taxon>
        <taxon>Thermostaphylospora</taxon>
    </lineage>
</organism>
<name>A0A1H1GRJ6_9ACTN</name>
<dbReference type="PANTHER" id="PTHR30047:SF7">
    <property type="entry name" value="HIGH-AFFINITY CHOLINE TRANSPORT PROTEIN"/>
    <property type="match status" value="1"/>
</dbReference>